<name>A0AAV0DR70_9ASTE</name>
<dbReference type="PANTHER" id="PTHR33219:SF14">
    <property type="entry name" value="PROTEIN COFACTOR ASSEMBLY OF COMPLEX C SUBUNIT B CCB3, CHLOROPLASTIC-RELATED"/>
    <property type="match status" value="1"/>
</dbReference>
<dbReference type="AlphaFoldDB" id="A0AAV0DR70"/>
<dbReference type="EMBL" id="CAMAPF010000135">
    <property type="protein sequence ID" value="CAH9106365.1"/>
    <property type="molecule type" value="Genomic_DNA"/>
</dbReference>
<comment type="caution">
    <text evidence="1">The sequence shown here is derived from an EMBL/GenBank/DDBJ whole genome shotgun (WGS) entry which is preliminary data.</text>
</comment>
<evidence type="ECO:0000313" key="2">
    <source>
        <dbReference type="Proteomes" id="UP001152523"/>
    </source>
</evidence>
<reference evidence="1" key="1">
    <citation type="submission" date="2022-07" db="EMBL/GenBank/DDBJ databases">
        <authorList>
            <person name="Macas J."/>
            <person name="Novak P."/>
            <person name="Neumann P."/>
        </authorList>
    </citation>
    <scope>NUCLEOTIDE SEQUENCE</scope>
</reference>
<proteinExistence type="predicted"/>
<dbReference type="InterPro" id="IPR003425">
    <property type="entry name" value="CCB3/YggT"/>
</dbReference>
<keyword evidence="2" id="KW-1185">Reference proteome</keyword>
<evidence type="ECO:0000313" key="1">
    <source>
        <dbReference type="EMBL" id="CAH9106365.1"/>
    </source>
</evidence>
<protein>
    <submittedName>
        <fullName evidence="1">Uncharacterized protein</fullName>
    </submittedName>
</protein>
<gene>
    <name evidence="1" type="ORF">CEPIT_LOCUS17562</name>
</gene>
<accession>A0AAV0DR70</accession>
<sequence length="296" mass="32085">MNGLKVNMVYPGCTPRLFVSSSLLASRLSVKYAKNPSMVPRSPTDETSQEKRKSQSNCIISLPFNAPPFSRPNVVQLLKMAEHSSQQAAHLFHSSLVSAVHNCLKSLHFLFSKSPVFNNLISFSDHLQGFRQIESSKGCKNFKALSTSSHSFAAILPGDSVAGVVVTNGILMFLNIYNSVLVLRLVLTWFPNAPSAIVTPLSTLCDPYLNIFRGIIPPLGGTLDLSPVMAFLVLNAFTNAAAALPAELSPPKGVYRNAVPTTCTMEPSPHLTTTSQEKWFRRLAGGGNQLERGRGG</sequence>
<dbReference type="PANTHER" id="PTHR33219">
    <property type="entry name" value="YLMG HOMOLOG PROTEIN 2, CHLOROPLASTIC"/>
    <property type="match status" value="1"/>
</dbReference>
<dbReference type="Pfam" id="PF02325">
    <property type="entry name" value="CCB3_YggT"/>
    <property type="match status" value="1"/>
</dbReference>
<organism evidence="1 2">
    <name type="scientific">Cuscuta epithymum</name>
    <dbReference type="NCBI Taxonomy" id="186058"/>
    <lineage>
        <taxon>Eukaryota</taxon>
        <taxon>Viridiplantae</taxon>
        <taxon>Streptophyta</taxon>
        <taxon>Embryophyta</taxon>
        <taxon>Tracheophyta</taxon>
        <taxon>Spermatophyta</taxon>
        <taxon>Magnoliopsida</taxon>
        <taxon>eudicotyledons</taxon>
        <taxon>Gunneridae</taxon>
        <taxon>Pentapetalae</taxon>
        <taxon>asterids</taxon>
        <taxon>lamiids</taxon>
        <taxon>Solanales</taxon>
        <taxon>Convolvulaceae</taxon>
        <taxon>Cuscuteae</taxon>
        <taxon>Cuscuta</taxon>
        <taxon>Cuscuta subgen. Cuscuta</taxon>
    </lineage>
</organism>
<dbReference type="GO" id="GO:0010020">
    <property type="term" value="P:chloroplast fission"/>
    <property type="evidence" value="ECO:0007669"/>
    <property type="project" value="TreeGrafter"/>
</dbReference>
<dbReference type="Proteomes" id="UP001152523">
    <property type="component" value="Unassembled WGS sequence"/>
</dbReference>
<dbReference type="GO" id="GO:0016020">
    <property type="term" value="C:membrane"/>
    <property type="evidence" value="ECO:0007669"/>
    <property type="project" value="InterPro"/>
</dbReference>